<protein>
    <submittedName>
        <fullName evidence="7">Oidioi.mRNA.OKI2018_I69.PAR.g10620.t1.cds</fullName>
    </submittedName>
</protein>
<evidence type="ECO:0000256" key="4">
    <source>
        <dbReference type="ARBA" id="ARBA00022884"/>
    </source>
</evidence>
<gene>
    <name evidence="7" type="ORF">OKIOD_LOCUS2178</name>
</gene>
<comment type="similarity">
    <text evidence="5">Belongs to the class I-like SAM-binding methyltransferase superfamily. RsmB/NOP family.</text>
</comment>
<keyword evidence="1 5" id="KW-0489">Methyltransferase</keyword>
<evidence type="ECO:0000313" key="7">
    <source>
        <dbReference type="EMBL" id="CAG5084355.1"/>
    </source>
</evidence>
<keyword evidence="2 5" id="KW-0808">Transferase</keyword>
<evidence type="ECO:0000256" key="2">
    <source>
        <dbReference type="ARBA" id="ARBA00022679"/>
    </source>
</evidence>
<sequence length="393" mass="43421">MSRKLPASYEARHLPVPEIEKAGADLGLVCIKTRIDDDVQPLRHPCDKQNYEEQNIIVDSSGGAALLRGADLFAPGIVTCTETFVGDIASIWCDSSNDPQSRSGKGKSKFILKGARFPIDESFRSQLVFLGLGKVLIPRSDIFCENPVKTGVAVQMYRPVFDCPPISNHFLESCSSEAMLQNYASVKICETFARNLKHGAESTNQELLDMCAAPGGKTTYLLNRLPNEKWYAADKPSRVELLRKNTAKIETPLEIISGDSTKLDFEDGKFDGILLDAPCSATGSRPKPVNVHISERQISSYQKLQRKLIAEAVRVLKPGGVLCYSTCSVRVEENEENANHIVSKYGLQLVEQNSFNPFSAKKTLVKGINRIEVEGDLIEDTIGYYCALLRKAE</sequence>
<organism evidence="7 8">
    <name type="scientific">Oikopleura dioica</name>
    <name type="common">Tunicate</name>
    <dbReference type="NCBI Taxonomy" id="34765"/>
    <lineage>
        <taxon>Eukaryota</taxon>
        <taxon>Metazoa</taxon>
        <taxon>Chordata</taxon>
        <taxon>Tunicata</taxon>
        <taxon>Appendicularia</taxon>
        <taxon>Copelata</taxon>
        <taxon>Oikopleuridae</taxon>
        <taxon>Oikopleura</taxon>
    </lineage>
</organism>
<keyword evidence="3 5" id="KW-0949">S-adenosyl-L-methionine</keyword>
<evidence type="ECO:0000313" key="8">
    <source>
        <dbReference type="Proteomes" id="UP001158576"/>
    </source>
</evidence>
<dbReference type="SUPFAM" id="SSF53335">
    <property type="entry name" value="S-adenosyl-L-methionine-dependent methyltransferases"/>
    <property type="match status" value="1"/>
</dbReference>
<feature type="binding site" evidence="5">
    <location>
        <position position="276"/>
    </location>
    <ligand>
        <name>S-adenosyl-L-methionine</name>
        <dbReference type="ChEBI" id="CHEBI:59789"/>
    </ligand>
</feature>
<dbReference type="InterPro" id="IPR023267">
    <property type="entry name" value="RCMT"/>
</dbReference>
<dbReference type="PROSITE" id="PS50890">
    <property type="entry name" value="PUA"/>
    <property type="match status" value="1"/>
</dbReference>
<dbReference type="EMBL" id="OU015568">
    <property type="protein sequence ID" value="CAG5084355.1"/>
    <property type="molecule type" value="Genomic_DNA"/>
</dbReference>
<feature type="binding site" evidence="5">
    <location>
        <begin position="211"/>
        <end position="217"/>
    </location>
    <ligand>
        <name>S-adenosyl-L-methionine</name>
        <dbReference type="ChEBI" id="CHEBI:59789"/>
    </ligand>
</feature>
<dbReference type="PROSITE" id="PS51686">
    <property type="entry name" value="SAM_MT_RSMB_NOP"/>
    <property type="match status" value="1"/>
</dbReference>
<dbReference type="InterPro" id="IPR049560">
    <property type="entry name" value="MeTrfase_RsmB-F_NOP2_cat"/>
</dbReference>
<feature type="binding site" evidence="5">
    <location>
        <position position="259"/>
    </location>
    <ligand>
        <name>S-adenosyl-L-methionine</name>
        <dbReference type="ChEBI" id="CHEBI:59789"/>
    </ligand>
</feature>
<dbReference type="PRINTS" id="PR02008">
    <property type="entry name" value="RCMTFAMILY"/>
</dbReference>
<accession>A0ABN7RVL1</accession>
<keyword evidence="4 5" id="KW-0694">RNA-binding</keyword>
<dbReference type="CDD" id="cd02440">
    <property type="entry name" value="AdoMet_MTases"/>
    <property type="match status" value="1"/>
</dbReference>
<evidence type="ECO:0000256" key="1">
    <source>
        <dbReference type="ARBA" id="ARBA00022603"/>
    </source>
</evidence>
<reference evidence="7 8" key="1">
    <citation type="submission" date="2021-04" db="EMBL/GenBank/DDBJ databases">
        <authorList>
            <person name="Bliznina A."/>
        </authorList>
    </citation>
    <scope>NUCLEOTIDE SEQUENCE [LARGE SCALE GENOMIC DNA]</scope>
</reference>
<name>A0ABN7RVL1_OIKDI</name>
<dbReference type="Proteomes" id="UP001158576">
    <property type="component" value="Chromosome PAR"/>
</dbReference>
<dbReference type="PANTHER" id="PTHR22807:SF34">
    <property type="entry name" value="TRNA (CYTOSINE(72)-C(5))-METHYLTRANSFERASE NSUN6"/>
    <property type="match status" value="1"/>
</dbReference>
<feature type="active site" description="Nucleophile" evidence="5">
    <location>
        <position position="327"/>
    </location>
</feature>
<dbReference type="Pfam" id="PF01189">
    <property type="entry name" value="Methyltr_RsmB-F"/>
    <property type="match status" value="1"/>
</dbReference>
<dbReference type="InterPro" id="IPR001678">
    <property type="entry name" value="MeTrfase_RsmB-F_NOP2_dom"/>
</dbReference>
<keyword evidence="8" id="KW-1185">Reference proteome</keyword>
<evidence type="ECO:0000259" key="6">
    <source>
        <dbReference type="PROSITE" id="PS51686"/>
    </source>
</evidence>
<dbReference type="Gene3D" id="3.40.50.150">
    <property type="entry name" value="Vaccinia Virus protein VP39"/>
    <property type="match status" value="1"/>
</dbReference>
<proteinExistence type="inferred from homology"/>
<feature type="domain" description="SAM-dependent MTase RsmB/NOP-type" evidence="6">
    <location>
        <begin position="204"/>
        <end position="392"/>
    </location>
</feature>
<evidence type="ECO:0000256" key="5">
    <source>
        <dbReference type="PROSITE-ProRule" id="PRU01023"/>
    </source>
</evidence>
<dbReference type="PANTHER" id="PTHR22807">
    <property type="entry name" value="NOP2 YEAST -RELATED NOL1/NOP2/FMU SUN DOMAIN-CONTAINING"/>
    <property type="match status" value="1"/>
</dbReference>
<feature type="binding site" evidence="5">
    <location>
        <position position="234"/>
    </location>
    <ligand>
        <name>S-adenosyl-L-methionine</name>
        <dbReference type="ChEBI" id="CHEBI:59789"/>
    </ligand>
</feature>
<evidence type="ECO:0000256" key="3">
    <source>
        <dbReference type="ARBA" id="ARBA00022691"/>
    </source>
</evidence>
<dbReference type="InterPro" id="IPR029063">
    <property type="entry name" value="SAM-dependent_MTases_sf"/>
</dbReference>